<keyword evidence="5" id="KW-0864">Zinc transport</keyword>
<dbReference type="PANTHER" id="PTHR11562">
    <property type="entry name" value="CATION EFFLUX PROTEIN/ ZINC TRANSPORTER"/>
    <property type="match status" value="1"/>
</dbReference>
<dbReference type="EMBL" id="LR593887">
    <property type="protein sequence ID" value="VTS07506.1"/>
    <property type="molecule type" value="Genomic_DNA"/>
</dbReference>
<dbReference type="GO" id="GO:0005886">
    <property type="term" value="C:plasma membrane"/>
    <property type="evidence" value="ECO:0007669"/>
    <property type="project" value="TreeGrafter"/>
</dbReference>
<evidence type="ECO:0000256" key="1">
    <source>
        <dbReference type="ARBA" id="ARBA00004141"/>
    </source>
</evidence>
<keyword evidence="14" id="KW-1185">Reference proteome</keyword>
<feature type="domain" description="Cation efflux protein cytoplasmic" evidence="12">
    <location>
        <begin position="268"/>
        <end position="342"/>
    </location>
</feature>
<reference evidence="13" key="1">
    <citation type="submission" date="2019-04" db="EMBL/GenBank/DDBJ databases">
        <authorList>
            <consortium name="Science for Life Laboratories"/>
        </authorList>
    </citation>
    <scope>NUCLEOTIDE SEQUENCE</scope>
    <source>
        <strain evidence="13">MBLW1</strain>
    </source>
</reference>
<evidence type="ECO:0000256" key="7">
    <source>
        <dbReference type="ARBA" id="ARBA00023065"/>
    </source>
</evidence>
<dbReference type="PANTHER" id="PTHR11562:SF17">
    <property type="entry name" value="RE54080P-RELATED"/>
    <property type="match status" value="1"/>
</dbReference>
<organism evidence="13">
    <name type="scientific">Tuwongella immobilis</name>
    <dbReference type="NCBI Taxonomy" id="692036"/>
    <lineage>
        <taxon>Bacteria</taxon>
        <taxon>Pseudomonadati</taxon>
        <taxon>Planctomycetota</taxon>
        <taxon>Planctomycetia</taxon>
        <taxon>Gemmatales</taxon>
        <taxon>Gemmataceae</taxon>
        <taxon>Tuwongella</taxon>
    </lineage>
</organism>
<evidence type="ECO:0000256" key="6">
    <source>
        <dbReference type="ARBA" id="ARBA00022989"/>
    </source>
</evidence>
<name>A0A6C2YW01_9BACT</name>
<dbReference type="InterPro" id="IPR027470">
    <property type="entry name" value="Cation_efflux_CTD"/>
</dbReference>
<feature type="compositionally biased region" description="Basic and acidic residues" evidence="9">
    <location>
        <begin position="357"/>
        <end position="376"/>
    </location>
</feature>
<dbReference type="SUPFAM" id="SSF161111">
    <property type="entry name" value="Cation efflux protein transmembrane domain-like"/>
    <property type="match status" value="1"/>
</dbReference>
<feature type="transmembrane region" description="Helical" evidence="10">
    <location>
        <begin position="240"/>
        <end position="262"/>
    </location>
</feature>
<dbReference type="InterPro" id="IPR050681">
    <property type="entry name" value="CDF/SLC30A"/>
</dbReference>
<evidence type="ECO:0000256" key="8">
    <source>
        <dbReference type="ARBA" id="ARBA00023136"/>
    </source>
</evidence>
<dbReference type="Gene3D" id="3.30.70.1350">
    <property type="entry name" value="Cation efflux protein, cytoplasmic domain"/>
    <property type="match status" value="1"/>
</dbReference>
<accession>A0A6C2YW01</accession>
<dbReference type="InterPro" id="IPR002524">
    <property type="entry name" value="Cation_efflux"/>
</dbReference>
<evidence type="ECO:0000313" key="13">
    <source>
        <dbReference type="EMBL" id="VIP05075.1"/>
    </source>
</evidence>
<dbReference type="NCBIfam" id="TIGR01297">
    <property type="entry name" value="CDF"/>
    <property type="match status" value="1"/>
</dbReference>
<dbReference type="SUPFAM" id="SSF160240">
    <property type="entry name" value="Cation efflux protein cytoplasmic domain-like"/>
    <property type="match status" value="1"/>
</dbReference>
<evidence type="ECO:0000256" key="3">
    <source>
        <dbReference type="ARBA" id="ARBA00022448"/>
    </source>
</evidence>
<feature type="transmembrane region" description="Helical" evidence="10">
    <location>
        <begin position="213"/>
        <end position="234"/>
    </location>
</feature>
<dbReference type="InParanoid" id="A0A6C2YW01"/>
<dbReference type="InterPro" id="IPR036837">
    <property type="entry name" value="Cation_efflux_CTD_sf"/>
</dbReference>
<evidence type="ECO:0008006" key="15">
    <source>
        <dbReference type="Google" id="ProtNLM"/>
    </source>
</evidence>
<comment type="similarity">
    <text evidence="2">Belongs to the cation diffusion facilitator (CDF) transporter (TC 2.A.4) family. SLC30A subfamily.</text>
</comment>
<keyword evidence="5" id="KW-0862">Zinc</keyword>
<dbReference type="KEGG" id="tim:GMBLW1_41180"/>
<evidence type="ECO:0000256" key="5">
    <source>
        <dbReference type="ARBA" id="ARBA00022906"/>
    </source>
</evidence>
<dbReference type="EMBL" id="LR586016">
    <property type="protein sequence ID" value="VIP05075.1"/>
    <property type="molecule type" value="Genomic_DNA"/>
</dbReference>
<evidence type="ECO:0000256" key="9">
    <source>
        <dbReference type="SAM" id="MobiDB-lite"/>
    </source>
</evidence>
<feature type="region of interest" description="Disordered" evidence="9">
    <location>
        <begin position="357"/>
        <end position="385"/>
    </location>
</feature>
<keyword evidence="8 10" id="KW-0472">Membrane</keyword>
<evidence type="ECO:0000259" key="12">
    <source>
        <dbReference type="Pfam" id="PF16916"/>
    </source>
</evidence>
<keyword evidence="6 10" id="KW-1133">Transmembrane helix</keyword>
<feature type="transmembrane region" description="Helical" evidence="10">
    <location>
        <begin position="138"/>
        <end position="157"/>
    </location>
</feature>
<evidence type="ECO:0000313" key="14">
    <source>
        <dbReference type="Proteomes" id="UP000464378"/>
    </source>
</evidence>
<dbReference type="Pfam" id="PF16916">
    <property type="entry name" value="ZT_dimer"/>
    <property type="match status" value="1"/>
</dbReference>
<dbReference type="InterPro" id="IPR027469">
    <property type="entry name" value="Cation_efflux_TMD_sf"/>
</dbReference>
<feature type="transmembrane region" description="Helical" evidence="10">
    <location>
        <begin position="169"/>
        <end position="192"/>
    </location>
</feature>
<dbReference type="GO" id="GO:0005385">
    <property type="term" value="F:zinc ion transmembrane transporter activity"/>
    <property type="evidence" value="ECO:0007669"/>
    <property type="project" value="TreeGrafter"/>
</dbReference>
<dbReference type="RefSeq" id="WP_162660075.1">
    <property type="nucleotide sequence ID" value="NZ_LR593887.1"/>
</dbReference>
<dbReference type="Gene3D" id="1.20.1510.10">
    <property type="entry name" value="Cation efflux protein transmembrane domain"/>
    <property type="match status" value="1"/>
</dbReference>
<feature type="transmembrane region" description="Helical" evidence="10">
    <location>
        <begin position="101"/>
        <end position="118"/>
    </location>
</feature>
<feature type="transmembrane region" description="Helical" evidence="10">
    <location>
        <begin position="75"/>
        <end position="95"/>
    </location>
</feature>
<dbReference type="Proteomes" id="UP000464378">
    <property type="component" value="Chromosome"/>
</dbReference>
<dbReference type="InterPro" id="IPR058533">
    <property type="entry name" value="Cation_efflux_TM"/>
</dbReference>
<dbReference type="Pfam" id="PF01545">
    <property type="entry name" value="Cation_efflux"/>
    <property type="match status" value="1"/>
</dbReference>
<feature type="domain" description="Cation efflux protein transmembrane" evidence="11">
    <location>
        <begin position="74"/>
        <end position="262"/>
    </location>
</feature>
<keyword evidence="4 10" id="KW-0812">Transmembrane</keyword>
<protein>
    <recommendedName>
        <fullName evidence="15">Cation efflux protein cytoplasmic domain-containing protein</fullName>
    </recommendedName>
</protein>
<keyword evidence="7" id="KW-0406">Ion transport</keyword>
<evidence type="ECO:0000256" key="4">
    <source>
        <dbReference type="ARBA" id="ARBA00022692"/>
    </source>
</evidence>
<evidence type="ECO:0000256" key="2">
    <source>
        <dbReference type="ARBA" id="ARBA00008873"/>
    </source>
</evidence>
<comment type="subcellular location">
    <subcellularLocation>
        <location evidence="1">Membrane</location>
        <topology evidence="1">Multi-pass membrane protein</topology>
    </subcellularLocation>
</comment>
<keyword evidence="3" id="KW-0813">Transport</keyword>
<gene>
    <name evidence="13" type="ORF">GMBLW1_41180</name>
</gene>
<dbReference type="FunCoup" id="A0A6C2YW01">
    <property type="interactions" value="208"/>
</dbReference>
<proteinExistence type="inferred from homology"/>
<evidence type="ECO:0000259" key="11">
    <source>
        <dbReference type="Pfam" id="PF01545"/>
    </source>
</evidence>
<sequence length="385" mass="41519">MRYFAVQLRMTEVLNGARLPANQDGLLRTRLGTLKQAHSADDSAGESTGGGDCGGRAVAHHHHGGAAGGRLGPSIVVTLVFVTAEFFIGLMANSLALVSDAAHNFTDALALLLAWYAARISRRPANDRKTFGYHRATILSALANAVALVMMAVWIGWEALHRLQAPEPIQTTWMIAVALAAVGVNLLIGFWLHAGAKDDLNIRAAFLHQVGDALAAVGVVISGIIIAITDWYWVDPAISLVIAGMILWSSRAILIEAVDVLLEAVPANLNRAELVQSVEQIPGVRGVHDLHVWTISSGMIACSCHLRIDDQLISDGQRIQQAVAQMLQQRFHIGHSTIQIETDATCAAATDHCEWQRPESHDGHNHDHGDGHDHGYSHSHKHSHG</sequence>
<evidence type="ECO:0000256" key="10">
    <source>
        <dbReference type="SAM" id="Phobius"/>
    </source>
</evidence>
<dbReference type="AlphaFoldDB" id="A0A6C2YW01"/>